<protein>
    <recommendedName>
        <fullName evidence="1">Reverse transcriptase zinc-binding domain-containing protein</fullName>
    </recommendedName>
</protein>
<dbReference type="Proteomes" id="UP001153076">
    <property type="component" value="Unassembled WGS sequence"/>
</dbReference>
<dbReference type="AlphaFoldDB" id="A0A9Q1GJ50"/>
<evidence type="ECO:0000313" key="2">
    <source>
        <dbReference type="EMBL" id="KAJ8420030.1"/>
    </source>
</evidence>
<evidence type="ECO:0000259" key="1">
    <source>
        <dbReference type="Pfam" id="PF13966"/>
    </source>
</evidence>
<keyword evidence="3" id="KW-1185">Reference proteome</keyword>
<dbReference type="PANTHER" id="PTHR33116:SF84">
    <property type="entry name" value="RNA-DIRECTED DNA POLYMERASE"/>
    <property type="match status" value="1"/>
</dbReference>
<dbReference type="EMBL" id="JAKOGI010003971">
    <property type="protein sequence ID" value="KAJ8420030.1"/>
    <property type="molecule type" value="Genomic_DNA"/>
</dbReference>
<dbReference type="OrthoDB" id="1089029at2759"/>
<dbReference type="InterPro" id="IPR026960">
    <property type="entry name" value="RVT-Znf"/>
</dbReference>
<evidence type="ECO:0000313" key="3">
    <source>
        <dbReference type="Proteomes" id="UP001153076"/>
    </source>
</evidence>
<feature type="domain" description="Reverse transcriptase zinc-binding" evidence="1">
    <location>
        <begin position="38"/>
        <end position="123"/>
    </location>
</feature>
<comment type="caution">
    <text evidence="2">The sequence shown here is derived from an EMBL/GenBank/DDBJ whole genome shotgun (WGS) entry which is preliminary data.</text>
</comment>
<name>A0A9Q1GJ50_9CARY</name>
<dbReference type="Pfam" id="PF13966">
    <property type="entry name" value="zf-RVT"/>
    <property type="match status" value="1"/>
</dbReference>
<sequence>MNDVCWYWSKLCKVKEEFKWGSDEQHKWHWKGDLMGAYKVKLGYELYLNLQSRKPLWTKIIWTRLATPRHSFTAWLLMQPKLLVNTGIARYSKGIPIGCDLCNKEEETQEYLFFKCTYTQQVWQNTTSWMKIQCTSTSLQEWCEYLLQLIMPRVHKEIIYSMFTATIYHIWRTRHELKYQVIPKGWKTTAHSIKGHTRQRVLFLAQHTKSYRKYKDIVMNR</sequence>
<dbReference type="PANTHER" id="PTHR33116">
    <property type="entry name" value="REVERSE TRANSCRIPTASE ZINC-BINDING DOMAIN-CONTAINING PROTEIN-RELATED-RELATED"/>
    <property type="match status" value="1"/>
</dbReference>
<gene>
    <name evidence="2" type="ORF">Cgig2_011569</name>
</gene>
<reference evidence="2" key="1">
    <citation type="submission" date="2022-04" db="EMBL/GenBank/DDBJ databases">
        <title>Carnegiea gigantea Genome sequencing and assembly v2.</title>
        <authorList>
            <person name="Copetti D."/>
            <person name="Sanderson M.J."/>
            <person name="Burquez A."/>
            <person name="Wojciechowski M.F."/>
        </authorList>
    </citation>
    <scope>NUCLEOTIDE SEQUENCE</scope>
    <source>
        <strain evidence="2">SGP5-SGP5p</strain>
        <tissue evidence="2">Aerial part</tissue>
    </source>
</reference>
<accession>A0A9Q1GJ50</accession>
<proteinExistence type="predicted"/>
<organism evidence="2 3">
    <name type="scientific">Carnegiea gigantea</name>
    <dbReference type="NCBI Taxonomy" id="171969"/>
    <lineage>
        <taxon>Eukaryota</taxon>
        <taxon>Viridiplantae</taxon>
        <taxon>Streptophyta</taxon>
        <taxon>Embryophyta</taxon>
        <taxon>Tracheophyta</taxon>
        <taxon>Spermatophyta</taxon>
        <taxon>Magnoliopsida</taxon>
        <taxon>eudicotyledons</taxon>
        <taxon>Gunneridae</taxon>
        <taxon>Pentapetalae</taxon>
        <taxon>Caryophyllales</taxon>
        <taxon>Cactineae</taxon>
        <taxon>Cactaceae</taxon>
        <taxon>Cactoideae</taxon>
        <taxon>Echinocereeae</taxon>
        <taxon>Carnegiea</taxon>
    </lineage>
</organism>